<dbReference type="GO" id="GO:0044423">
    <property type="term" value="C:virion component"/>
    <property type="evidence" value="ECO:0007669"/>
    <property type="project" value="UniProtKB-KW"/>
</dbReference>
<evidence type="ECO:0000259" key="25">
    <source>
        <dbReference type="PROSITE" id="PS51590"/>
    </source>
</evidence>
<evidence type="ECO:0000256" key="16">
    <source>
        <dbReference type="ARBA" id="ARBA00023268"/>
    </source>
</evidence>
<comment type="catalytic activity">
    <reaction evidence="20">
        <text>a 5'-end (5'-triphosphoguanosine)-adenylyl-adenylyl-cytidylyl-adenosine in mRNA + 2 S-adenosyl-L-methionine = a 5'-end (N(7)-methyl 5'-triphosphoguanosine)-(2'-O-methyladenylyl)-adenylyl-cytidylyl-adenosine in mRNA + 2 S-adenosyl-L-homocysteine + H(+)</text>
        <dbReference type="Rhea" id="RHEA:65376"/>
        <dbReference type="Rhea" id="RHEA-COMP:16797"/>
        <dbReference type="Rhea" id="RHEA-COMP:16798"/>
        <dbReference type="ChEBI" id="CHEBI:15378"/>
        <dbReference type="ChEBI" id="CHEBI:57856"/>
        <dbReference type="ChEBI" id="CHEBI:59789"/>
        <dbReference type="ChEBI" id="CHEBI:156483"/>
        <dbReference type="ChEBI" id="CHEBI:156484"/>
        <dbReference type="EC" id="2.1.1.375"/>
    </reaction>
</comment>
<comment type="catalytic activity">
    <reaction evidence="22">
        <text>RNA(n) + a ribonucleoside 5'-triphosphate = RNA(n+1) + diphosphate</text>
        <dbReference type="Rhea" id="RHEA:21248"/>
        <dbReference type="Rhea" id="RHEA-COMP:14527"/>
        <dbReference type="Rhea" id="RHEA-COMP:17342"/>
        <dbReference type="ChEBI" id="CHEBI:33019"/>
        <dbReference type="ChEBI" id="CHEBI:61557"/>
        <dbReference type="ChEBI" id="CHEBI:140395"/>
        <dbReference type="EC" id="2.7.7.48"/>
    </reaction>
</comment>
<evidence type="ECO:0000256" key="8">
    <source>
        <dbReference type="ARBA" id="ARBA00022695"/>
    </source>
</evidence>
<evidence type="ECO:0000256" key="7">
    <source>
        <dbReference type="ARBA" id="ARBA00022691"/>
    </source>
</evidence>
<keyword evidence="4 22" id="KW-0489">Methyltransferase</keyword>
<gene>
    <name evidence="26" type="primary">L</name>
</gene>
<comment type="function">
    <text evidence="1 22">RNA-directed RNA polymerase that catalyzes the replication of viral genomic RNA. The template is composed of the viral RNA tightly encapsidated by the nucleoprotein (N). The replicase mode is dependent on intracellular N protein concentration. In this mode, the polymerase replicates the whole viral genome without recognizing transcriptional signals, and the replicated genome is not caped or polyadenylated.</text>
</comment>
<dbReference type="Pfam" id="PF14318">
    <property type="entry name" value="Mononeg_mRNAcap"/>
    <property type="match status" value="1"/>
</dbReference>
<name>A0A023ULH6_9MONO</name>
<dbReference type="Proteomes" id="UP000130990">
    <property type="component" value="Genome"/>
</dbReference>
<keyword evidence="15 22" id="KW-1035">Host cytoplasm</keyword>
<evidence type="ECO:0000256" key="11">
    <source>
        <dbReference type="ARBA" id="ARBA00022840"/>
    </source>
</evidence>
<evidence type="ECO:0000259" key="24">
    <source>
        <dbReference type="PROSITE" id="PS50526"/>
    </source>
</evidence>
<dbReference type="GO" id="GO:0004482">
    <property type="term" value="F:mRNA 5'-cap (guanine-N7-)-methyltransferase activity"/>
    <property type="evidence" value="ECO:0007669"/>
    <property type="project" value="InterPro"/>
</dbReference>
<dbReference type="EC" id="2.7.7.88" evidence="22"/>
<evidence type="ECO:0000256" key="5">
    <source>
        <dbReference type="ARBA" id="ARBA00022664"/>
    </source>
</evidence>
<reference evidence="26 27" key="1">
    <citation type="journal article" date="2015" name="Virus Genes">
        <title>Isolation and sequence analysis of a canine distemper virus from a raccoon dog in Jilin Province, China.</title>
        <authorList>
            <person name="Cheng Y."/>
            <person name="Wang J."/>
            <person name="Zhang M."/>
            <person name="Zhao J."/>
            <person name="Shao X."/>
            <person name="Ma Z."/>
            <person name="Zhao H."/>
            <person name="Lin P."/>
            <person name="Wu H."/>
        </authorList>
    </citation>
    <scope>NUCLEOTIDE SEQUENCE [LARGE SCALE GENOMIC DNA]</scope>
    <source>
        <strain evidence="26">CDV SY</strain>
    </source>
</reference>
<keyword evidence="10" id="KW-0378">Hydrolase</keyword>
<dbReference type="GO" id="GO:0003924">
    <property type="term" value="F:GTPase activity"/>
    <property type="evidence" value="ECO:0007669"/>
    <property type="project" value="RHEA"/>
</dbReference>
<dbReference type="PROSITE" id="PS50526">
    <property type="entry name" value="RDRP_SSRNA_NEG_NONSEG"/>
    <property type="match status" value="1"/>
</dbReference>
<evidence type="ECO:0000313" key="26">
    <source>
        <dbReference type="EMBL" id="AHY03301.1"/>
    </source>
</evidence>
<sequence length="2184" mass="248175">MDSVSVNQILYPEVHLDSPIVTNKLVAILEYARIRHNYRLLDTTLVRNIKERISEGLSNQMIINCIETGSIVNQTLLSYPKHNHVIYPNCNKLLFHAQDRVISLRLRNIFKRGNSIYSKITDGVKKCLNDINLSIGLGGVLDKTIGAKVDEAGIIMQSSQWFEPFLLWFTIKTEMRSVIKSSTHNCRKRRQNPVFVRGESFNVLVSRDLVCIIDITSHNVYYLTFEMVLMYCDVIEGRLMTDTAMAIDHRYSTLHVRIRYLWDLIDGFFLDLGNSTYQLVALLEPLSLAYLQLKDITFSLRGAFLSHCFAEIQEILQDNGFYTEETFQTLTQALDFVFITEDIHITGEIFSFFRSFGHPRLEAITAAENVRKHMNQPKVVSYETMMKGHAIFCGIIINGYRDRHGGTWPPMDLPVHASPIIRNAHASGEGITYSQCIENWKSFAGIRFKCFMPLSLDSDLTMYLKDKALAALKKEWDSVYPKEFLRYNPPRSTESRRLVNVFLEDSQFDPYNMIMYVISGQYLDDPDFNLSYSLKEKEIKEVGRLFAKMTYKMRACQVIAENLISNGIGKYFKDNGMAKDEHDLTKALHTLAVSGVPKDKKDSHRGLTNQCKSKKPTPYRGALHSVSSPSSRYMDPNPNFCTSRREDNDIEIYETVSAFITTDLKKYCLNWRYETISIFAQRLNEIYGLPSFFQWLHRRLEQSILYVSDPHCPPDLDRHVDLNTAPNSQIFIKYPMGGVEGYCQKLWTISTIPYLYLAAHESGVRIASLVQGDNQTIAVTKRVPSTWSYALKKAEASRVTTEYFIALRQRLHDVGHHLKANETIISSHFFVYSKGIYYDGMLISQSLKSIARCVFWSETIVDETRAACSNISTTLAKAIEKGFDRYLAYALNILKIIQQVLISLGFTINSAMTRDVIEPLLQDHCLLTKMAILPAPIGGLNYLNMSRLFVRNIGDPVTSSIADLKRMIRSGLLGVEILHQVMTQYPGDSSYLDWASDPYSANLPCVQSITRLLKNITARHVLINSPNPMLKGLFHDESQDEDEALAAFLMDRKIIIPRAAHEILDNTITGAREAIAGMLDTTKGLIRASMKRGGLTPRIINRLSTYDYEQFRAGIRLLSGKGHDPLIDQDSCSVQLARALRNHMWAKLAKGRPIYGLEVPDILESMKGYMIRRHESCLLCASGSHNYGWFFVPANCQLDSITEGTSALRVPYIGSTTEERTDMKLAFVKSPSRSLKSAVRIATVYSWAYGDDDESWQEAWTLAKQRANISLEELRMITPISTSTNLAHRLRDKSTQVKYSGTSLIRVARYATISNDNLSFVIADKKVDTNFIYQQGMLLGLGILEHLFRLSSTTGDTNTVLHLHVETDCCVIPMSDHPRVPGLRKVVIPRNICTNPLIYDSNPIIEKDAVRLYNQSHRKHIVEFVTWTTGQLYHVLAKSTAMSMVEMITKFEKDHLNEVSALIGDDDINSFITEFLLVEPRLFTVYLGQCAAINWGFEIHYHRPSGKYQMGELLFSFLSRMSKGVFKILTNALSHPKVYRRFWDSGMIEPVHGPSLDSQNLHITVCNLIYNCYMIYLDLLLNDELDDFSFILCESDEDVIPERFDNIQARHLCILSDLYCNPRDCPQIRGLTPTQKCAVLSRYLKSKALESHVGLTWNDKPILIDQYSCSLTYLRRGSIKQIRLRVDPGFITDAVGCLEKRPLRKSPISNASELKSEFDPPKDDLVKLLSQLSTRTHNLPITGLGVRNYEVHSFRRIGINSTACYKAVEIVSVIKNEFTSEEHGLFLGEGSGAMLTVYKELLRLSRCYYNSGVSAEARTGQREISPYPSEVSLVEHQLGLDKLVTVLFNGRPEVTWVGSVDCYKYILSQISASSLGLIHSDIESLPDKDIIEKLEELSAILSMTLILGKVGSVLVIKIMPASGDWVQGFILYALPHFLRSYIIYPRYSNFVSTEAYLVFTGLRAGRLVNPEGIKQQILRVGIRTSPGLVGHILSSKQTACVQSLHGPPFQAKSFNPYLQGLTSIEKILINCGLTINGLKVCKNLLHHDISSGEEGLKGSITILYRELARFKDNHQFSHGMFHAYPVLIASQERELVSIIARKYCGYILLYSGDLYEITRIVRDLKANHIIFDLHRNLFMNNLSRSDRSLILTTIPKRNWLFQLETKEIKEWFKLLGYSALIRNH</sequence>
<evidence type="ECO:0000256" key="17">
    <source>
        <dbReference type="ARBA" id="ARBA00024494"/>
    </source>
</evidence>
<dbReference type="NCBIfam" id="TIGR04198">
    <property type="entry name" value="paramyx_RNAcap"/>
    <property type="match status" value="1"/>
</dbReference>
<dbReference type="InterPro" id="IPR039736">
    <property type="entry name" value="L_poly_C"/>
</dbReference>
<dbReference type="GO" id="GO:0030430">
    <property type="term" value="C:host cell cytoplasm"/>
    <property type="evidence" value="ECO:0007669"/>
    <property type="project" value="UniProtKB-SubCell"/>
</dbReference>
<evidence type="ECO:0000256" key="10">
    <source>
        <dbReference type="ARBA" id="ARBA00022801"/>
    </source>
</evidence>
<comment type="catalytic activity">
    <reaction evidence="21 22">
        <text>GTP + H2O = GDP + phosphate + H(+)</text>
        <dbReference type="Rhea" id="RHEA:19669"/>
        <dbReference type="ChEBI" id="CHEBI:15377"/>
        <dbReference type="ChEBI" id="CHEBI:15378"/>
        <dbReference type="ChEBI" id="CHEBI:37565"/>
        <dbReference type="ChEBI" id="CHEBI:43474"/>
        <dbReference type="ChEBI" id="CHEBI:58189"/>
    </reaction>
</comment>
<dbReference type="EC" id="2.7.7.48" evidence="22"/>
<evidence type="ECO:0000256" key="18">
    <source>
        <dbReference type="ARBA" id="ARBA00024499"/>
    </source>
</evidence>
<keyword evidence="9 22" id="KW-0547">Nucleotide-binding</keyword>
<accession>A0A023ULH6</accession>
<dbReference type="InterPro" id="IPR016269">
    <property type="entry name" value="RNA-dir_pol_paramyxovirus"/>
</dbReference>
<evidence type="ECO:0000256" key="23">
    <source>
        <dbReference type="SAM" id="MobiDB-lite"/>
    </source>
</evidence>
<organism evidence="26 27">
    <name type="scientific">Morbillivirus canis</name>
    <dbReference type="NCBI Taxonomy" id="3052342"/>
    <lineage>
        <taxon>Viruses</taxon>
        <taxon>Riboviria</taxon>
        <taxon>Orthornavirae</taxon>
        <taxon>Negarnaviricota</taxon>
        <taxon>Haploviricotina</taxon>
        <taxon>Monjiviricetes</taxon>
        <taxon>Mononegavirales</taxon>
        <taxon>Paramyxoviridae</taxon>
        <taxon>Orthoparamyxovirinae</taxon>
        <taxon>Morbillivirus</taxon>
    </lineage>
</organism>
<comment type="catalytic activity">
    <reaction evidence="17">
        <text>a 5'-end triphospho-adenylyl-adenylyl-cytidylyl-adenosine in mRNA + GDP + H(+) = a 5'-end (5'-triphosphoguanosine)-adenylyl-adenylyl-cytidylyl-adenosine in mRNA + diphosphate</text>
        <dbReference type="Rhea" id="RHEA:65436"/>
        <dbReference type="Rhea" id="RHEA-COMP:16797"/>
        <dbReference type="Rhea" id="RHEA-COMP:16799"/>
        <dbReference type="ChEBI" id="CHEBI:15378"/>
        <dbReference type="ChEBI" id="CHEBI:33019"/>
        <dbReference type="ChEBI" id="CHEBI:58189"/>
        <dbReference type="ChEBI" id="CHEBI:156484"/>
        <dbReference type="ChEBI" id="CHEBI:156503"/>
        <dbReference type="EC" id="2.7.7.88"/>
    </reaction>
</comment>
<protein>
    <recommendedName>
        <fullName evidence="22">RNA-directed RNA polymerase L</fullName>
        <shortName evidence="22">Protein L</shortName>
    </recommendedName>
    <alternativeName>
        <fullName evidence="22">Large structural protein</fullName>
    </alternativeName>
    <alternativeName>
        <fullName evidence="22">Replicase</fullName>
    </alternativeName>
    <alternativeName>
        <fullName evidence="22">Transcriptase</fullName>
    </alternativeName>
    <domain>
        <recommendedName>
            <fullName evidence="22">RNA-directed RNA polymerase</fullName>
            <ecNumber evidence="22">2.7.7.48</ecNumber>
        </recommendedName>
    </domain>
    <domain>
        <recommendedName>
            <fullName evidence="22">GTP phosphohydrolase</fullName>
            <ecNumber evidence="22">3.6.1.-</ecNumber>
        </recommendedName>
    </domain>
    <domain>
        <recommendedName>
            <fullName evidence="22">GDP polyribonucleotidyltransferase</fullName>
            <ecNumber evidence="22">2.7.7.88</ecNumber>
        </recommendedName>
        <alternativeName>
            <fullName evidence="22">PRNTase</fullName>
        </alternativeName>
    </domain>
    <domain>
        <recommendedName>
            <fullName evidence="22">mRNA (nucleoside-2'-O-)-methyltransferase</fullName>
            <shortName evidence="22">N1-2'-O-MTase</shortName>
            <ecNumber evidence="22">2.1.1.-</ecNumber>
        </recommendedName>
    </domain>
    <domain>
        <recommendedName>
            <fullName evidence="22">mRNA (guanine-N(7)-)-methyltransferase</fullName>
            <shortName evidence="22">G-N7-MTase</shortName>
        </recommendedName>
    </domain>
</protein>
<evidence type="ECO:0000256" key="12">
    <source>
        <dbReference type="ARBA" id="ARBA00022844"/>
    </source>
</evidence>
<evidence type="ECO:0000256" key="2">
    <source>
        <dbReference type="ARBA" id="ARBA00007934"/>
    </source>
</evidence>
<evidence type="ECO:0000256" key="21">
    <source>
        <dbReference type="ARBA" id="ARBA00048548"/>
    </source>
</evidence>
<evidence type="ECO:0000256" key="19">
    <source>
        <dbReference type="ARBA" id="ARBA00047332"/>
    </source>
</evidence>
<keyword evidence="7 22" id="KW-0949">S-adenosyl-L-methionine</keyword>
<keyword evidence="8 22" id="KW-0548">Nucleotidyltransferase</keyword>
<evidence type="ECO:0000256" key="4">
    <source>
        <dbReference type="ARBA" id="ARBA00022603"/>
    </source>
</evidence>
<evidence type="ECO:0000256" key="15">
    <source>
        <dbReference type="ARBA" id="ARBA00023200"/>
    </source>
</evidence>
<evidence type="ECO:0000256" key="6">
    <source>
        <dbReference type="ARBA" id="ARBA00022679"/>
    </source>
</evidence>
<comment type="catalytic activity">
    <reaction evidence="19 22">
        <text>a 5'-end (5'-triphosphoguanosine)-adenylyl-adenylyl-cytidylyl-adenosine in mRNA + S-adenosyl-L-methionine = a 5'-end (5'-triphosphoguanosine)-(2'-O-methyladenylyl)-adenylyl-cytidylyl-adenosine in mRNA + S-adenosyl-L-homocysteine + H(+)</text>
        <dbReference type="Rhea" id="RHEA:65380"/>
        <dbReference type="Rhea" id="RHEA-COMP:16797"/>
        <dbReference type="Rhea" id="RHEA-COMP:16801"/>
        <dbReference type="ChEBI" id="CHEBI:15378"/>
        <dbReference type="ChEBI" id="CHEBI:57856"/>
        <dbReference type="ChEBI" id="CHEBI:59789"/>
        <dbReference type="ChEBI" id="CHEBI:156482"/>
        <dbReference type="ChEBI" id="CHEBI:156484"/>
    </reaction>
</comment>
<evidence type="ECO:0000256" key="9">
    <source>
        <dbReference type="ARBA" id="ARBA00022741"/>
    </source>
</evidence>
<dbReference type="EC" id="3.6.1.-" evidence="22"/>
<dbReference type="GO" id="GO:0003968">
    <property type="term" value="F:RNA-directed RNA polymerase activity"/>
    <property type="evidence" value="ECO:0007669"/>
    <property type="project" value="UniProtKB-KW"/>
</dbReference>
<dbReference type="InterPro" id="IPR014023">
    <property type="entry name" value="Mononeg_RNA_pol_cat"/>
</dbReference>
<evidence type="ECO:0000256" key="13">
    <source>
        <dbReference type="ARBA" id="ARBA00022953"/>
    </source>
</evidence>
<evidence type="ECO:0000256" key="3">
    <source>
        <dbReference type="ARBA" id="ARBA00022484"/>
    </source>
</evidence>
<feature type="domain" description="RdRp catalytic" evidence="24">
    <location>
        <begin position="656"/>
        <end position="840"/>
    </location>
</feature>
<feature type="domain" description="Mononegavirus-type SAM-dependent 2'-O-MTase" evidence="25">
    <location>
        <begin position="1755"/>
        <end position="1958"/>
    </location>
</feature>
<keyword evidence="14 22" id="KW-0506">mRNA capping</keyword>
<dbReference type="Pfam" id="PF00946">
    <property type="entry name" value="Mononeg_RNA_pol"/>
    <property type="match status" value="1"/>
</dbReference>
<comment type="subcellular location">
    <subcellularLocation>
        <location evidence="22">Virion</location>
    </subcellularLocation>
    <subcellularLocation>
        <location evidence="22">Host cytoplasm</location>
    </subcellularLocation>
</comment>
<dbReference type="GO" id="GO:0005524">
    <property type="term" value="F:ATP binding"/>
    <property type="evidence" value="ECO:0007669"/>
    <property type="project" value="UniProtKB-KW"/>
</dbReference>
<keyword evidence="12 22" id="KW-0946">Virion</keyword>
<dbReference type="InterPro" id="IPR026890">
    <property type="entry name" value="Mononeg_mRNAcap"/>
</dbReference>
<keyword evidence="6 22" id="KW-0808">Transferase</keyword>
<dbReference type="PROSITE" id="PS51590">
    <property type="entry name" value="SAM_MT_MNV_L"/>
    <property type="match status" value="1"/>
</dbReference>
<dbReference type="InterPro" id="IPR025786">
    <property type="entry name" value="Mononega_L_MeTrfase"/>
</dbReference>
<evidence type="ECO:0000256" key="20">
    <source>
        <dbReference type="ARBA" id="ARBA00047370"/>
    </source>
</evidence>
<keyword evidence="11 22" id="KW-0067">ATP-binding</keyword>
<dbReference type="PIRSF" id="PIRSF000830">
    <property type="entry name" value="RNA_pol_ParamyxoV"/>
    <property type="match status" value="1"/>
</dbReference>
<comment type="function">
    <text evidence="22">RNA-directed RNA polymerase that catalyzes the transcription of viral mRNAs, their capping and polyadenylation. The template is composed of the viral RNA tightly encapsidated by the nucleoprotein (N). The viral polymerase binds to the genomic RNA at the 3' leader promoter, and transcribes subsequently all viral mRNAs with a decreasing efficiency. The first gene is the most transcribed, and the last the least transcribed. The viral phosphoprotein acts as a processivity factor. Capping is concomitant with initiation of mRNA transcription. Indeed, a GDP polyribonucleotidyl transferase (PRNTase) adds the cap structure when the nascent RNA chain length has reached few nucleotides. Ribose 2'-O methylation of viral mRNA cap precedes and facilitates subsequent guanine-N-7 methylation, both activities being carried by the viral polymerase. Polyadenylation of mRNAs occur by a stuttering mechanism at a slipery stop site present at the end viral genes. After finishing transcription of a mRNA, the polymerase can resume transcription of the downstream gene.</text>
</comment>
<keyword evidence="5 22" id="KW-0507">mRNA processing</keyword>
<feature type="region of interest" description="Disordered" evidence="23">
    <location>
        <begin position="597"/>
        <end position="636"/>
    </location>
</feature>
<keyword evidence="13 22" id="KW-0693">Viral RNA replication</keyword>
<keyword evidence="16" id="KW-0511">Multifunctional enzyme</keyword>
<evidence type="ECO:0000313" key="27">
    <source>
        <dbReference type="Proteomes" id="UP000130990"/>
    </source>
</evidence>
<proteinExistence type="inferred from homology"/>
<dbReference type="EC" id="2.1.1.-" evidence="22"/>
<comment type="similarity">
    <text evidence="2 22">Belongs to the paramyxovirus L protein family.</text>
</comment>
<keyword evidence="3 22" id="KW-0696">RNA-directed RNA polymerase</keyword>
<evidence type="ECO:0000256" key="22">
    <source>
        <dbReference type="PIRNR" id="PIRNR000830"/>
    </source>
</evidence>
<evidence type="ECO:0000256" key="1">
    <source>
        <dbReference type="ARBA" id="ARBA00003132"/>
    </source>
</evidence>
<dbReference type="EMBL" id="KJ466106">
    <property type="protein sequence ID" value="AHY03301.1"/>
    <property type="molecule type" value="Viral_cRNA"/>
</dbReference>
<comment type="catalytic activity">
    <reaction evidence="18 22">
        <text>a 5'-end (5'-triphosphoguanosine)-(2'-O-methyladenylyl)-adenylyl-cytidylyl-adenosine in mRNA + S-adenosyl-L-methionine = a 5'-end (N(7)-methyl 5'-triphosphoguanosine)-(2'-O-methyladenylyl)-adenylyl-cytidylyl-adenosine in mRNA + S-adenosyl-L-homocysteine</text>
        <dbReference type="Rhea" id="RHEA:65440"/>
        <dbReference type="Rhea" id="RHEA-COMP:16798"/>
        <dbReference type="Rhea" id="RHEA-COMP:16801"/>
        <dbReference type="ChEBI" id="CHEBI:57856"/>
        <dbReference type="ChEBI" id="CHEBI:59789"/>
        <dbReference type="ChEBI" id="CHEBI:156482"/>
        <dbReference type="ChEBI" id="CHEBI:156483"/>
    </reaction>
</comment>
<evidence type="ECO:0000256" key="14">
    <source>
        <dbReference type="ARBA" id="ARBA00023042"/>
    </source>
</evidence>